<accession>A0A2P8DDQ8</accession>
<evidence type="ECO:0000313" key="1">
    <source>
        <dbReference type="EMBL" id="PSK95307.1"/>
    </source>
</evidence>
<reference evidence="1 2" key="1">
    <citation type="submission" date="2018-03" db="EMBL/GenBank/DDBJ databases">
        <title>Genomic Encyclopedia of Type Strains, Phase III (KMG-III): the genomes of soil and plant-associated and newly described type strains.</title>
        <authorList>
            <person name="Whitman W."/>
        </authorList>
    </citation>
    <scope>NUCLEOTIDE SEQUENCE [LARGE SCALE GENOMIC DNA]</scope>
    <source>
        <strain evidence="1 2">CGMCC 1.12700</strain>
    </source>
</reference>
<proteinExistence type="predicted"/>
<keyword evidence="2" id="KW-1185">Reference proteome</keyword>
<name>A0A2P8DDQ8_9BACT</name>
<dbReference type="EMBL" id="PYGD01000001">
    <property type="protein sequence ID" value="PSK95307.1"/>
    <property type="molecule type" value="Genomic_DNA"/>
</dbReference>
<organism evidence="1 2">
    <name type="scientific">Taibaiella chishuiensis</name>
    <dbReference type="NCBI Taxonomy" id="1434707"/>
    <lineage>
        <taxon>Bacteria</taxon>
        <taxon>Pseudomonadati</taxon>
        <taxon>Bacteroidota</taxon>
        <taxon>Chitinophagia</taxon>
        <taxon>Chitinophagales</taxon>
        <taxon>Chitinophagaceae</taxon>
        <taxon>Taibaiella</taxon>
    </lineage>
</organism>
<sequence length="119" mass="13762">MPDYLKEILTQSGFRNYVVNSKEVPENGLVFCYPSWSSSYMILKSFLKHLEERDPGSPLYIYDIDTAAYQLFAQRYNFISHGRGELVYLRDGSIVAAIERYKGNVDDEISMFLKAVTQQ</sequence>
<evidence type="ECO:0000313" key="2">
    <source>
        <dbReference type="Proteomes" id="UP000240572"/>
    </source>
</evidence>
<dbReference type="RefSeq" id="WP_106521967.1">
    <property type="nucleotide sequence ID" value="NZ_PYGD01000001.1"/>
</dbReference>
<dbReference type="AlphaFoldDB" id="A0A2P8DDQ8"/>
<evidence type="ECO:0008006" key="3">
    <source>
        <dbReference type="Google" id="ProtNLM"/>
    </source>
</evidence>
<comment type="caution">
    <text evidence="1">The sequence shown here is derived from an EMBL/GenBank/DDBJ whole genome shotgun (WGS) entry which is preliminary data.</text>
</comment>
<gene>
    <name evidence="1" type="ORF">B0I18_1011475</name>
</gene>
<protein>
    <recommendedName>
        <fullName evidence="3">Thioredoxin</fullName>
    </recommendedName>
</protein>
<dbReference type="Proteomes" id="UP000240572">
    <property type="component" value="Unassembled WGS sequence"/>
</dbReference>